<dbReference type="InterPro" id="IPR004127">
    <property type="entry name" value="Prefoldin_subunit_alpha"/>
</dbReference>
<dbReference type="AlphaFoldDB" id="A0A4D6N794"/>
<dbReference type="CDD" id="cd23157">
    <property type="entry name" value="Prefoldin_5"/>
    <property type="match status" value="1"/>
</dbReference>
<dbReference type="SUPFAM" id="SSF46579">
    <property type="entry name" value="Prefoldin"/>
    <property type="match status" value="1"/>
</dbReference>
<dbReference type="GO" id="GO:0005737">
    <property type="term" value="C:cytoplasm"/>
    <property type="evidence" value="ECO:0007669"/>
    <property type="project" value="TreeGrafter"/>
</dbReference>
<protein>
    <submittedName>
        <fullName evidence="2">Prefoldin alpha subunit</fullName>
    </submittedName>
</protein>
<dbReference type="GO" id="GO:0051082">
    <property type="term" value="F:unfolded protein binding"/>
    <property type="evidence" value="ECO:0007669"/>
    <property type="project" value="InterPro"/>
</dbReference>
<dbReference type="GO" id="GO:0006457">
    <property type="term" value="P:protein folding"/>
    <property type="evidence" value="ECO:0007669"/>
    <property type="project" value="InterPro"/>
</dbReference>
<dbReference type="Proteomes" id="UP000501690">
    <property type="component" value="Linkage Group LG9"/>
</dbReference>
<evidence type="ECO:0000313" key="2">
    <source>
        <dbReference type="EMBL" id="QCE08741.1"/>
    </source>
</evidence>
<reference evidence="2 3" key="1">
    <citation type="submission" date="2019-04" db="EMBL/GenBank/DDBJ databases">
        <title>An improved genome assembly and genetic linkage map for asparagus bean, Vigna unguiculata ssp. sesquipedialis.</title>
        <authorList>
            <person name="Xia Q."/>
            <person name="Zhang R."/>
            <person name="Dong Y."/>
        </authorList>
    </citation>
    <scope>NUCLEOTIDE SEQUENCE [LARGE SCALE GENOMIC DNA]</scope>
    <source>
        <tissue evidence="2">Leaf</tissue>
    </source>
</reference>
<dbReference type="EMBL" id="CP039353">
    <property type="protein sequence ID" value="QCE08741.1"/>
    <property type="molecule type" value="Genomic_DNA"/>
</dbReference>
<evidence type="ECO:0000313" key="3">
    <source>
        <dbReference type="Proteomes" id="UP000501690"/>
    </source>
</evidence>
<dbReference type="Pfam" id="PF02996">
    <property type="entry name" value="Prefoldin"/>
    <property type="match status" value="1"/>
</dbReference>
<dbReference type="Gene3D" id="1.10.287.370">
    <property type="match status" value="1"/>
</dbReference>
<sequence length="208" mass="22937">MGLERMSVEQLKAVKEQTDLEVNLLQDSLNNIRSATTRLEIASSALNDLAVRPPASQILVPLTASLYVPATLQDSTHVLIDVGTGYFIEKTMEEGKDYCERKINLLKSNFEQLVEQAVVSGCTVCHELLLKSIDVHELLLKSIDVFLYAVNSYSLPLRLWGTAFSRILLEFCGLASPSFGGLVRLEINWGSVSDGKSISMVAHHNLMG</sequence>
<dbReference type="InterPro" id="IPR011599">
    <property type="entry name" value="PFD_alpha_archaea"/>
</dbReference>
<dbReference type="GO" id="GO:0009409">
    <property type="term" value="P:response to cold"/>
    <property type="evidence" value="ECO:0007669"/>
    <property type="project" value="UniProtKB-ARBA"/>
</dbReference>
<name>A0A4D6N794_VIGUN</name>
<proteinExistence type="inferred from homology"/>
<dbReference type="NCBIfam" id="TIGR00293">
    <property type="entry name" value="prefoldin subunit alpha"/>
    <property type="match status" value="1"/>
</dbReference>
<dbReference type="GO" id="GO:1990114">
    <property type="term" value="P:RNA polymerase II core complex assembly"/>
    <property type="evidence" value="ECO:0007669"/>
    <property type="project" value="TreeGrafter"/>
</dbReference>
<dbReference type="GO" id="GO:1990113">
    <property type="term" value="P:RNA polymerase I assembly"/>
    <property type="evidence" value="ECO:0007669"/>
    <property type="project" value="TreeGrafter"/>
</dbReference>
<dbReference type="InterPro" id="IPR009053">
    <property type="entry name" value="Prefoldin"/>
</dbReference>
<dbReference type="PANTHER" id="PTHR12674:SF2">
    <property type="entry name" value="PREFOLDIN SUBUNIT 5"/>
    <property type="match status" value="1"/>
</dbReference>
<dbReference type="PANTHER" id="PTHR12674">
    <property type="entry name" value="PREFOLDIN SUBUNIT 5"/>
    <property type="match status" value="1"/>
</dbReference>
<organism evidence="2 3">
    <name type="scientific">Vigna unguiculata</name>
    <name type="common">Cowpea</name>
    <dbReference type="NCBI Taxonomy" id="3917"/>
    <lineage>
        <taxon>Eukaryota</taxon>
        <taxon>Viridiplantae</taxon>
        <taxon>Streptophyta</taxon>
        <taxon>Embryophyta</taxon>
        <taxon>Tracheophyta</taxon>
        <taxon>Spermatophyta</taxon>
        <taxon>Magnoliopsida</taxon>
        <taxon>eudicotyledons</taxon>
        <taxon>Gunneridae</taxon>
        <taxon>Pentapetalae</taxon>
        <taxon>rosids</taxon>
        <taxon>fabids</taxon>
        <taxon>Fabales</taxon>
        <taxon>Fabaceae</taxon>
        <taxon>Papilionoideae</taxon>
        <taxon>50 kb inversion clade</taxon>
        <taxon>NPAAA clade</taxon>
        <taxon>indigoferoid/millettioid clade</taxon>
        <taxon>Phaseoleae</taxon>
        <taxon>Vigna</taxon>
    </lineage>
</organism>
<dbReference type="GO" id="GO:0016272">
    <property type="term" value="C:prefoldin complex"/>
    <property type="evidence" value="ECO:0007669"/>
    <property type="project" value="InterPro"/>
</dbReference>
<evidence type="ECO:0000256" key="1">
    <source>
        <dbReference type="ARBA" id="ARBA00010048"/>
    </source>
</evidence>
<accession>A0A4D6N794</accession>
<keyword evidence="3" id="KW-1185">Reference proteome</keyword>
<dbReference type="GO" id="GO:1990115">
    <property type="term" value="P:RNA polymerase III assembly"/>
    <property type="evidence" value="ECO:0007669"/>
    <property type="project" value="TreeGrafter"/>
</dbReference>
<gene>
    <name evidence="2" type="ORF">DEO72_LG9g3771</name>
</gene>
<comment type="similarity">
    <text evidence="1">Belongs to the prefoldin subunit alpha family.</text>
</comment>